<dbReference type="GO" id="GO:0042062">
    <property type="term" value="P:long-term strengthening of neuromuscular junction"/>
    <property type="evidence" value="ECO:0007669"/>
    <property type="project" value="UniProtKB-ARBA"/>
</dbReference>
<dbReference type="Pfam" id="PF13499">
    <property type="entry name" value="EF-hand_7"/>
    <property type="match status" value="1"/>
</dbReference>
<evidence type="ECO:0000256" key="10">
    <source>
        <dbReference type="ARBA" id="ARBA00022837"/>
    </source>
</evidence>
<dbReference type="FunFam" id="1.20.58.60:FF:000035">
    <property type="entry name" value="Spectrin alpha chain, non-erythrocytic 1"/>
    <property type="match status" value="1"/>
</dbReference>
<comment type="subcellular location">
    <subcellularLocation>
        <location evidence="2">Cytoplasm</location>
        <location evidence="2">Cell cortex</location>
    </subcellularLocation>
    <subcellularLocation>
        <location evidence="1">Cytoplasm</location>
        <location evidence="1">Cytoskeleton</location>
    </subcellularLocation>
</comment>
<dbReference type="SUPFAM" id="SSF47473">
    <property type="entry name" value="EF-hand"/>
    <property type="match status" value="1"/>
</dbReference>
<dbReference type="PRINTS" id="PR01887">
    <property type="entry name" value="SPECTRNALPHA"/>
</dbReference>
<dbReference type="FunFam" id="1.20.58.60:FF:000340">
    <property type="entry name" value="Spectrin beta chain"/>
    <property type="match status" value="1"/>
</dbReference>
<dbReference type="InterPro" id="IPR018247">
    <property type="entry name" value="EF_Hand_1_Ca_BS"/>
</dbReference>
<evidence type="ECO:0000259" key="17">
    <source>
        <dbReference type="PROSITE" id="PS50222"/>
    </source>
</evidence>
<dbReference type="InterPro" id="IPR014837">
    <property type="entry name" value="EF-hand_Ca_insen"/>
</dbReference>
<dbReference type="FunFam" id="2.30.30.40:FF:000154">
    <property type="entry name" value="Alpha spectrin, isoform C"/>
    <property type="match status" value="1"/>
</dbReference>
<dbReference type="SMART" id="SM01184">
    <property type="entry name" value="efhand_Ca_insen"/>
    <property type="match status" value="1"/>
</dbReference>
<dbReference type="GO" id="GO:0005856">
    <property type="term" value="C:cytoskeleton"/>
    <property type="evidence" value="ECO:0007669"/>
    <property type="project" value="UniProtKB-SubCell"/>
</dbReference>
<evidence type="ECO:0000313" key="18">
    <source>
        <dbReference type="EMBL" id="CAG9835735.1"/>
    </source>
</evidence>
<evidence type="ECO:0000256" key="11">
    <source>
        <dbReference type="ARBA" id="ARBA00022860"/>
    </source>
</evidence>
<dbReference type="Proteomes" id="UP001153709">
    <property type="component" value="Chromosome 6"/>
</dbReference>
<dbReference type="InterPro" id="IPR001452">
    <property type="entry name" value="SH3_domain"/>
</dbReference>
<dbReference type="SMART" id="SM00054">
    <property type="entry name" value="EFh"/>
    <property type="match status" value="2"/>
</dbReference>
<reference evidence="18" key="1">
    <citation type="submission" date="2022-01" db="EMBL/GenBank/DDBJ databases">
        <authorList>
            <person name="King R."/>
        </authorList>
    </citation>
    <scope>NUCLEOTIDE SEQUENCE</scope>
</reference>
<dbReference type="PROSITE" id="PS00018">
    <property type="entry name" value="EF_HAND_1"/>
    <property type="match status" value="1"/>
</dbReference>
<dbReference type="FunFam" id="1.20.58.60:FF:000006">
    <property type="entry name" value="Spectrin alpha chain, non-erythrocytic 1"/>
    <property type="match status" value="1"/>
</dbReference>
<dbReference type="InterPro" id="IPR011992">
    <property type="entry name" value="EF-hand-dom_pair"/>
</dbReference>
<evidence type="ECO:0000256" key="8">
    <source>
        <dbReference type="ARBA" id="ARBA00022723"/>
    </source>
</evidence>
<dbReference type="Pfam" id="PF00018">
    <property type="entry name" value="SH3_1"/>
    <property type="match status" value="1"/>
</dbReference>
<keyword evidence="19" id="KW-1185">Reference proteome</keyword>
<dbReference type="InterPro" id="IPR035825">
    <property type="entry name" value="Alpha_Spectrin_SH3"/>
</dbReference>
<dbReference type="GO" id="GO:0016328">
    <property type="term" value="C:lateral plasma membrane"/>
    <property type="evidence" value="ECO:0007669"/>
    <property type="project" value="UniProtKB-ARBA"/>
</dbReference>
<dbReference type="GO" id="GO:0016199">
    <property type="term" value="P:axon midline choice point recognition"/>
    <property type="evidence" value="ECO:0007669"/>
    <property type="project" value="UniProtKB-ARBA"/>
</dbReference>
<evidence type="ECO:0000256" key="3">
    <source>
        <dbReference type="ARBA" id="ARBA00006826"/>
    </source>
</evidence>
<keyword evidence="7" id="KW-0597">Phosphoprotein</keyword>
<evidence type="ECO:0000256" key="6">
    <source>
        <dbReference type="ARBA" id="ARBA00022490"/>
    </source>
</evidence>
<dbReference type="Gene3D" id="1.10.238.10">
    <property type="entry name" value="EF-hand"/>
    <property type="match status" value="2"/>
</dbReference>
<dbReference type="Pfam" id="PF08726">
    <property type="entry name" value="EFhand_Ca_insen"/>
    <property type="match status" value="1"/>
</dbReference>
<dbReference type="FunFam" id="1.20.58.60:FF:000078">
    <property type="entry name" value="Spectrin alpha chain, non-erythrocytic 1"/>
    <property type="match status" value="1"/>
</dbReference>
<evidence type="ECO:0000256" key="1">
    <source>
        <dbReference type="ARBA" id="ARBA00004245"/>
    </source>
</evidence>
<evidence type="ECO:0000256" key="15">
    <source>
        <dbReference type="SAM" id="Coils"/>
    </source>
</evidence>
<evidence type="ECO:0000256" key="9">
    <source>
        <dbReference type="ARBA" id="ARBA00022737"/>
    </source>
</evidence>
<dbReference type="GO" id="GO:0008017">
    <property type="term" value="F:microtubule binding"/>
    <property type="evidence" value="ECO:0007669"/>
    <property type="project" value="UniProtKB-ARBA"/>
</dbReference>
<feature type="domain" description="SH3" evidence="16">
    <location>
        <begin position="248"/>
        <end position="307"/>
    </location>
</feature>
<keyword evidence="13" id="KW-0206">Cytoskeleton</keyword>
<feature type="coiled-coil region" evidence="15">
    <location>
        <begin position="1481"/>
        <end position="1508"/>
    </location>
</feature>
<dbReference type="GO" id="GO:0051693">
    <property type="term" value="P:actin filament capping"/>
    <property type="evidence" value="ECO:0007669"/>
    <property type="project" value="UniProtKB-KW"/>
</dbReference>
<dbReference type="SUPFAM" id="SSF50044">
    <property type="entry name" value="SH3-domain"/>
    <property type="match status" value="1"/>
</dbReference>
<dbReference type="FunFam" id="1.20.58.60:FF:000037">
    <property type="entry name" value="Spectrin alpha chain non-erythrocytic 1"/>
    <property type="match status" value="1"/>
</dbReference>
<dbReference type="PRINTS" id="PR00452">
    <property type="entry name" value="SH3DOMAIN"/>
</dbReference>
<dbReference type="InterPro" id="IPR036028">
    <property type="entry name" value="SH3-like_dom_sf"/>
</dbReference>
<evidence type="ECO:0000256" key="7">
    <source>
        <dbReference type="ARBA" id="ARBA00022553"/>
    </source>
</evidence>
<accession>A0A9N9XDZ0</accession>
<gene>
    <name evidence="18" type="ORF">DIABBA_LOCUS8900</name>
</gene>
<evidence type="ECO:0000256" key="12">
    <source>
        <dbReference type="ARBA" id="ARBA00023203"/>
    </source>
</evidence>
<keyword evidence="9" id="KW-0677">Repeat</keyword>
<dbReference type="GO" id="GO:0005938">
    <property type="term" value="C:cell cortex"/>
    <property type="evidence" value="ECO:0007669"/>
    <property type="project" value="UniProtKB-SubCell"/>
</dbReference>
<dbReference type="PROSITE" id="PS50002">
    <property type="entry name" value="SH3"/>
    <property type="match status" value="1"/>
</dbReference>
<dbReference type="InterPro" id="IPR002017">
    <property type="entry name" value="Spectrin_repeat"/>
</dbReference>
<protein>
    <recommendedName>
        <fullName evidence="20">Spectrin alpha chain</fullName>
    </recommendedName>
</protein>
<dbReference type="SMART" id="SM00150">
    <property type="entry name" value="SPEC"/>
    <property type="match status" value="13"/>
</dbReference>
<dbReference type="PROSITE" id="PS50222">
    <property type="entry name" value="EF_HAND_2"/>
    <property type="match status" value="2"/>
</dbReference>
<evidence type="ECO:0000256" key="2">
    <source>
        <dbReference type="ARBA" id="ARBA00004544"/>
    </source>
</evidence>
<dbReference type="FunFam" id="1.10.238.10:FF:000020">
    <property type="entry name" value="spectrin alpha chain, non-erythrocytic 1"/>
    <property type="match status" value="1"/>
</dbReference>
<keyword evidence="11" id="KW-0112">Calmodulin-binding</keyword>
<keyword evidence="12" id="KW-0009">Actin-binding</keyword>
<feature type="domain" description="EF-hand" evidence="17">
    <location>
        <begin position="1566"/>
        <end position="1601"/>
    </location>
</feature>
<dbReference type="CDD" id="cd11808">
    <property type="entry name" value="SH3_Alpha_Spectrin"/>
    <property type="match status" value="1"/>
</dbReference>
<dbReference type="GO" id="GO:0005509">
    <property type="term" value="F:calcium ion binding"/>
    <property type="evidence" value="ECO:0007669"/>
    <property type="project" value="InterPro"/>
</dbReference>
<evidence type="ECO:0000256" key="14">
    <source>
        <dbReference type="PROSITE-ProRule" id="PRU00192"/>
    </source>
</evidence>
<dbReference type="GO" id="GO:0031594">
    <property type="term" value="C:neuromuscular junction"/>
    <property type="evidence" value="ECO:0007669"/>
    <property type="project" value="UniProtKB-ARBA"/>
</dbReference>
<dbReference type="GO" id="GO:0007026">
    <property type="term" value="P:negative regulation of microtubule depolymerization"/>
    <property type="evidence" value="ECO:0007669"/>
    <property type="project" value="UniProtKB-ARBA"/>
</dbReference>
<dbReference type="GO" id="GO:0045169">
    <property type="term" value="C:fusome"/>
    <property type="evidence" value="ECO:0007669"/>
    <property type="project" value="UniProtKB-ARBA"/>
</dbReference>
<dbReference type="GO" id="GO:0003779">
    <property type="term" value="F:actin binding"/>
    <property type="evidence" value="ECO:0007669"/>
    <property type="project" value="UniProtKB-KW"/>
</dbReference>
<evidence type="ECO:0000256" key="5">
    <source>
        <dbReference type="ARBA" id="ARBA00022467"/>
    </source>
</evidence>
<sequence>MLCWREMSHPIKIESKASLLLLTSFVERGHFDADNIAHKQKVLTDRYAALQTPMAVRKQRLLDSLQVQQLFRDVEDEEAWIREKEPVAASTNRGRDLIGVQNLIKKHQAVLAEINNHEGRIRAVIDAGKQMMEDEHFASDEIRNRVNALNDHWDSLKEKSTQRKQDLEDSLQAHQYYADANEAESWMREKEPIVSNTDYGKDEDSSEALLKKHEALMSDLAAFGNTIDALKEQARSCRQQEPPVVDVTGRETVQALYDYTEKSAREVSMKKGDLLHLLNSNNKDWWKVEIHDRQGFVPAAYVKKVDAGLTASQQNLLDSNSISARQNQINQQYDRLLQLANERRTKLDETVKAYVLVREAAELAGWIKDKEMHAQVEDVGEDLEQVEVLQKKFDDFQTDLKANEVRLAEMNEIAMQLVSLDQTEAAMKIRTQIDDLNTKWTDLQKLTSERANQLGSAHEVQRFHRDVDETKDWITEKDEALNNDDLGKDLRSVQTLQRKHEGLERDLAALGDKIKQLDDTANRLVNSHPESAEQTRLKQEEITELWTQLTAKANSRKEKLLDSYDLQRFLNDHRDLLAWISSMLGLVSSEELANDVTGAEALIERHQNYKAEIDAMYGARAPQEHRTEIDARAGTFHALEQFGQQLLNSNHYASPEIQDKLEKLNKARADLERAWIDRRLQLDQNLELNLFYRDCEQAENWMSDREAFLASDEVDSNGDNVEALIKKHEDFDKAINAHEEKIGALQTLADQLIEREHYAAKPIDDKRNQVLDRWRHLKDALIEKRSKLGESQTLQQFSRDADEIENWIAEKLQLATEESYKDPANIQSKHQKHQAFEAELAANADRIQAVLANGANLINKHQCAGSEEAVQKRLESIADQWEFLTQKTTEKSLKLKEANKQRTFIAAVKDLDFWLGEVESLLTSEDAGKDLTSVQNLIKKHQLVEADIQHHDDRIKDMNDQADSLVKSGQFDSTSILEKRDSINSRYERIKNLAAHRQARLNEANTLHQFFRDIADEESWIKEKKLLVGSDDYGRDLTGVQNLKKKHKRLEAELASHEPAIQAVQEAGEKLMDVSNLGVPEIEQRLKALNQAWAELKQLAATRGQKLDESLTYQQFLAKVEEEEAWISEKQQLLGVEDYGDTMAAVQGLLKKHDAFETDFQAHRDRCKDISDDGQRLVSEGNHHSDSINQRCQQLQTKLDHLAALAGRRKAKLVDNSAYLQFMWKADVVESWIADKESHVKSEEFGRDLSSVQTLLTKQETFDAGLTAFEHEGIQNITALKDQLISSNHDQTQAIVQRHQAVISRWQKLLNDSDARKQRLLRMQEQFKEIEELFLMFAKRASAFNSWFENAEEDLTDPVRCNSIEEIRALKEAHSQFQASLSSAQADFDGLAALDQQIKMFNVGPNPYTWFNMEALEDTWRNLQKIIAERDVELNKEAQRQEENDKLRKEFAKHANAFHQWLTETRYRILGWDGTSMMEGSGSLEQQLEATKRKAAEVRARRSDLKKIEDLGAILEEHLILDNRYTEHSTVGLAQQWDQLDQLGMRMQHNLEQQIQARNQSGVSEDALKEFSMMFKHFDKEKSGKLNHQEFKSCLRALGYDLPMVEEGQPDPEFDAILDVVDPNRDGHVSLQEYMAFMISKETENVQSSEEIEKAFRAITAGDRPYVTKEELYANLTKEMADYCVARMKPYVEPKTERPIQGALDYIEFTRTLFQN</sequence>
<dbReference type="SUPFAM" id="SSF46966">
    <property type="entry name" value="Spectrin repeat"/>
    <property type="match status" value="11"/>
</dbReference>
<dbReference type="GO" id="GO:0005516">
    <property type="term" value="F:calmodulin binding"/>
    <property type="evidence" value="ECO:0007669"/>
    <property type="project" value="UniProtKB-KW"/>
</dbReference>
<feature type="coiled-coil region" evidence="15">
    <location>
        <begin position="493"/>
        <end position="520"/>
    </location>
</feature>
<evidence type="ECO:0000313" key="19">
    <source>
        <dbReference type="Proteomes" id="UP001153709"/>
    </source>
</evidence>
<dbReference type="OrthoDB" id="6018565at2759"/>
<dbReference type="FunFam" id="1.20.58.60:FF:000017">
    <property type="entry name" value="Spectrin alpha chain, non-erythrocytic 1"/>
    <property type="match status" value="1"/>
</dbReference>
<name>A0A9N9XDZ0_DIABA</name>
<dbReference type="InterPro" id="IPR002048">
    <property type="entry name" value="EF_hand_dom"/>
</dbReference>
<evidence type="ECO:0008006" key="20">
    <source>
        <dbReference type="Google" id="ProtNLM"/>
    </source>
</evidence>
<dbReference type="Pfam" id="PF00435">
    <property type="entry name" value="Spectrin"/>
    <property type="match status" value="14"/>
</dbReference>
<dbReference type="GO" id="GO:0048790">
    <property type="term" value="P:maintenance of presynaptic active zone structure"/>
    <property type="evidence" value="ECO:0007669"/>
    <property type="project" value="UniProtKB-ARBA"/>
</dbReference>
<dbReference type="FunFam" id="1.20.58.60:FF:000007">
    <property type="entry name" value="Spectrin alpha chain non-erythrocytic 1"/>
    <property type="match status" value="1"/>
</dbReference>
<evidence type="ECO:0000256" key="4">
    <source>
        <dbReference type="ARBA" id="ARBA00022443"/>
    </source>
</evidence>
<comment type="similarity">
    <text evidence="3">Belongs to the spectrin family.</text>
</comment>
<dbReference type="GO" id="GO:0045170">
    <property type="term" value="C:spectrosome"/>
    <property type="evidence" value="ECO:0007669"/>
    <property type="project" value="UniProtKB-ARBA"/>
</dbReference>
<keyword evidence="10" id="KW-0106">Calcium</keyword>
<dbReference type="SMART" id="SM00326">
    <property type="entry name" value="SH3"/>
    <property type="match status" value="1"/>
</dbReference>
<evidence type="ECO:0000259" key="16">
    <source>
        <dbReference type="PROSITE" id="PS50002"/>
    </source>
</evidence>
<dbReference type="FunFam" id="1.20.58.60:FF:000020">
    <property type="entry name" value="Spectrin alpha chain, non-erythrocytic 1"/>
    <property type="match status" value="1"/>
</dbReference>
<dbReference type="CDD" id="cd00051">
    <property type="entry name" value="EFh"/>
    <property type="match status" value="1"/>
</dbReference>
<keyword evidence="4 14" id="KW-0728">SH3 domain</keyword>
<dbReference type="EMBL" id="OU898281">
    <property type="protein sequence ID" value="CAG9835735.1"/>
    <property type="molecule type" value="Genomic_DNA"/>
</dbReference>
<keyword evidence="8" id="KW-0479">Metal-binding</keyword>
<keyword evidence="6" id="KW-0963">Cytoplasm</keyword>
<proteinExistence type="inferred from homology"/>
<evidence type="ECO:0000256" key="13">
    <source>
        <dbReference type="ARBA" id="ARBA00023212"/>
    </source>
</evidence>
<keyword evidence="15" id="KW-0175">Coiled coil</keyword>
<organism evidence="18 19">
    <name type="scientific">Diabrotica balteata</name>
    <name type="common">Banded cucumber beetle</name>
    <dbReference type="NCBI Taxonomy" id="107213"/>
    <lineage>
        <taxon>Eukaryota</taxon>
        <taxon>Metazoa</taxon>
        <taxon>Ecdysozoa</taxon>
        <taxon>Arthropoda</taxon>
        <taxon>Hexapoda</taxon>
        <taxon>Insecta</taxon>
        <taxon>Pterygota</taxon>
        <taxon>Neoptera</taxon>
        <taxon>Endopterygota</taxon>
        <taxon>Coleoptera</taxon>
        <taxon>Polyphaga</taxon>
        <taxon>Cucujiformia</taxon>
        <taxon>Chrysomeloidea</taxon>
        <taxon>Chrysomelidae</taxon>
        <taxon>Galerucinae</taxon>
        <taxon>Diabroticina</taxon>
        <taxon>Diabroticites</taxon>
        <taxon>Diabrotica</taxon>
    </lineage>
</organism>
<dbReference type="InterPro" id="IPR018159">
    <property type="entry name" value="Spectrin/alpha-actinin"/>
</dbReference>
<dbReference type="PANTHER" id="PTHR11915">
    <property type="entry name" value="SPECTRIN/FILAMIN RELATED CYTOSKELETAL PROTEIN"/>
    <property type="match status" value="1"/>
</dbReference>
<dbReference type="Gene3D" id="1.20.58.60">
    <property type="match status" value="12"/>
</dbReference>
<keyword evidence="5" id="KW-0117">Actin capping</keyword>
<dbReference type="FunFam" id="1.20.58.60:FF:000043">
    <property type="entry name" value="Spectrin alpha chain, non-erythrocytic 1"/>
    <property type="match status" value="1"/>
</dbReference>
<dbReference type="GO" id="GO:0007274">
    <property type="term" value="P:neuromuscular synaptic transmission"/>
    <property type="evidence" value="ECO:0007669"/>
    <property type="project" value="UniProtKB-ARBA"/>
</dbReference>
<dbReference type="FunFam" id="1.10.238.10:FF:000032">
    <property type="entry name" value="Spectrin alpha chain, non-erythrocytic 1"/>
    <property type="match status" value="1"/>
</dbReference>
<dbReference type="CDD" id="cd00176">
    <property type="entry name" value="SPEC"/>
    <property type="match status" value="8"/>
</dbReference>
<dbReference type="FunFam" id="1.20.58.60:FF:000272">
    <property type="entry name" value="Spectrin alpha chain, erythrocytic 1"/>
    <property type="match status" value="1"/>
</dbReference>
<feature type="domain" description="EF-hand" evidence="17">
    <location>
        <begin position="1609"/>
        <end position="1644"/>
    </location>
</feature>
<feature type="coiled-coil region" evidence="15">
    <location>
        <begin position="721"/>
        <end position="755"/>
    </location>
</feature>
<dbReference type="Gene3D" id="2.30.30.40">
    <property type="entry name" value="SH3 Domains"/>
    <property type="match status" value="1"/>
</dbReference>